<dbReference type="InterPro" id="IPR058163">
    <property type="entry name" value="LysR-type_TF_proteobact-type"/>
</dbReference>
<evidence type="ECO:0000256" key="3">
    <source>
        <dbReference type="ARBA" id="ARBA00023125"/>
    </source>
</evidence>
<name>A0A379MX70_9PROT</name>
<dbReference type="Pfam" id="PF03466">
    <property type="entry name" value="LysR_substrate"/>
    <property type="match status" value="1"/>
</dbReference>
<proteinExistence type="inferred from homology"/>
<reference evidence="6 7" key="1">
    <citation type="submission" date="2018-06" db="EMBL/GenBank/DDBJ databases">
        <authorList>
            <consortium name="Pathogen Informatics"/>
            <person name="Doyle S."/>
        </authorList>
    </citation>
    <scope>NUCLEOTIDE SEQUENCE [LARGE SCALE GENOMIC DNA]</scope>
    <source>
        <strain evidence="6 7">NCTC13291</strain>
    </source>
</reference>
<dbReference type="InterPro" id="IPR036388">
    <property type="entry name" value="WH-like_DNA-bd_sf"/>
</dbReference>
<evidence type="ECO:0000256" key="4">
    <source>
        <dbReference type="ARBA" id="ARBA00023163"/>
    </source>
</evidence>
<dbReference type="GeneID" id="99632024"/>
<comment type="similarity">
    <text evidence="1">Belongs to the LysR transcriptional regulatory family.</text>
</comment>
<dbReference type="Pfam" id="PF00126">
    <property type="entry name" value="HTH_1"/>
    <property type="match status" value="1"/>
</dbReference>
<dbReference type="RefSeq" id="WP_051544287.1">
    <property type="nucleotide sequence ID" value="NZ_CP025060.1"/>
</dbReference>
<dbReference type="PROSITE" id="PS50931">
    <property type="entry name" value="HTH_LYSR"/>
    <property type="match status" value="1"/>
</dbReference>
<keyword evidence="4" id="KW-0804">Transcription</keyword>
<evidence type="ECO:0000256" key="1">
    <source>
        <dbReference type="ARBA" id="ARBA00009437"/>
    </source>
</evidence>
<protein>
    <submittedName>
        <fullName evidence="6">D-malate degradation protein R</fullName>
    </submittedName>
</protein>
<dbReference type="InterPro" id="IPR036390">
    <property type="entry name" value="WH_DNA-bd_sf"/>
</dbReference>
<organism evidence="6 7">
    <name type="scientific">Roseomonas mucosa</name>
    <dbReference type="NCBI Taxonomy" id="207340"/>
    <lineage>
        <taxon>Bacteria</taxon>
        <taxon>Pseudomonadati</taxon>
        <taxon>Pseudomonadota</taxon>
        <taxon>Alphaproteobacteria</taxon>
        <taxon>Acetobacterales</taxon>
        <taxon>Roseomonadaceae</taxon>
        <taxon>Roseomonas</taxon>
    </lineage>
</organism>
<dbReference type="InterPro" id="IPR005119">
    <property type="entry name" value="LysR_subst-bd"/>
</dbReference>
<dbReference type="Gene3D" id="3.40.190.290">
    <property type="match status" value="1"/>
</dbReference>
<dbReference type="AlphaFoldDB" id="A0A379MX70"/>
<feature type="domain" description="HTH lysR-type" evidence="5">
    <location>
        <begin position="21"/>
        <end position="78"/>
    </location>
</feature>
<dbReference type="SUPFAM" id="SSF53850">
    <property type="entry name" value="Periplasmic binding protein-like II"/>
    <property type="match status" value="1"/>
</dbReference>
<dbReference type="PANTHER" id="PTHR30537:SF3">
    <property type="entry name" value="TRANSCRIPTIONAL REGULATORY PROTEIN"/>
    <property type="match status" value="1"/>
</dbReference>
<evidence type="ECO:0000256" key="2">
    <source>
        <dbReference type="ARBA" id="ARBA00023015"/>
    </source>
</evidence>
<dbReference type="PANTHER" id="PTHR30537">
    <property type="entry name" value="HTH-TYPE TRANSCRIPTIONAL REGULATOR"/>
    <property type="match status" value="1"/>
</dbReference>
<dbReference type="SUPFAM" id="SSF46785">
    <property type="entry name" value="Winged helix' DNA-binding domain"/>
    <property type="match status" value="1"/>
</dbReference>
<keyword evidence="2" id="KW-0805">Transcription regulation</keyword>
<dbReference type="Gene3D" id="1.10.10.10">
    <property type="entry name" value="Winged helix-like DNA-binding domain superfamily/Winged helix DNA-binding domain"/>
    <property type="match status" value="1"/>
</dbReference>
<gene>
    <name evidence="6" type="primary">dmlR_2</name>
    <name evidence="6" type="ORF">NCTC13291_00967</name>
</gene>
<dbReference type="GO" id="GO:0043565">
    <property type="term" value="F:sequence-specific DNA binding"/>
    <property type="evidence" value="ECO:0007669"/>
    <property type="project" value="TreeGrafter"/>
</dbReference>
<dbReference type="EMBL" id="UGVN01000001">
    <property type="protein sequence ID" value="SUE38933.1"/>
    <property type="molecule type" value="Genomic_DNA"/>
</dbReference>
<dbReference type="GO" id="GO:0006351">
    <property type="term" value="P:DNA-templated transcription"/>
    <property type="evidence" value="ECO:0007669"/>
    <property type="project" value="TreeGrafter"/>
</dbReference>
<accession>A0A379MX70</accession>
<dbReference type="InterPro" id="IPR000847">
    <property type="entry name" value="LysR_HTH_N"/>
</dbReference>
<evidence type="ECO:0000259" key="5">
    <source>
        <dbReference type="PROSITE" id="PS50931"/>
    </source>
</evidence>
<dbReference type="GO" id="GO:0003700">
    <property type="term" value="F:DNA-binding transcription factor activity"/>
    <property type="evidence" value="ECO:0007669"/>
    <property type="project" value="InterPro"/>
</dbReference>
<evidence type="ECO:0000313" key="6">
    <source>
        <dbReference type="EMBL" id="SUE38933.1"/>
    </source>
</evidence>
<evidence type="ECO:0000313" key="7">
    <source>
        <dbReference type="Proteomes" id="UP000254919"/>
    </source>
</evidence>
<keyword evidence="3" id="KW-0238">DNA-binding</keyword>
<sequence length="315" mass="34024">MPAQKRTATPAHAPGPDRALTDWDRLRTLLALRRGGTLSAAARSLGVDHTTIARRLDSLERDLDTPLFTRTPDGFTPTPTGEQLLAAAVRMEAEVTGLLRRLDGAPTGLTGTIRLTTTPHLATSLLAPSLAPFLAQNPGLQVELVGDARAFDLSRREADLALRLSRPDTPGLVARRLGSLAFAFYAAAHDPRPFEDQPFLAYGDSVSHAAIHRHLADLVPPERIALRANSMHALQEAARTGLGATLLSCFSGESDPGLRRLPAPRAMTPLPLWLLFHEDLRRSPRLRAAVAFLDSTIAAHRGALLPMGFPFDPLD</sequence>
<dbReference type="Proteomes" id="UP000254919">
    <property type="component" value="Unassembled WGS sequence"/>
</dbReference>